<feature type="compositionally biased region" description="Polar residues" evidence="10">
    <location>
        <begin position="1051"/>
        <end position="1075"/>
    </location>
</feature>
<dbReference type="GO" id="GO:0009888">
    <property type="term" value="P:tissue development"/>
    <property type="evidence" value="ECO:0007669"/>
    <property type="project" value="UniProtKB-ARBA"/>
</dbReference>
<keyword evidence="3" id="KW-0963">Cytoplasm</keyword>
<feature type="compositionally biased region" description="Low complexity" evidence="10">
    <location>
        <begin position="728"/>
        <end position="738"/>
    </location>
</feature>
<feature type="region of interest" description="Disordered" evidence="10">
    <location>
        <begin position="1854"/>
        <end position="1884"/>
    </location>
</feature>
<reference evidence="14" key="1">
    <citation type="submission" date="2018-10" db="EMBL/GenBank/DDBJ databases">
        <title>Transcriptome assembly of Aceria tosichella (Wheat curl mite) Type 2.</title>
        <authorList>
            <person name="Scully E.D."/>
            <person name="Geib S.M."/>
            <person name="Palmer N.A."/>
            <person name="Gupta A.K."/>
            <person name="Sarath G."/>
            <person name="Tatineni S."/>
        </authorList>
    </citation>
    <scope>NUCLEOTIDE SEQUENCE</scope>
    <source>
        <strain evidence="14">LincolnNE</strain>
    </source>
</reference>
<feature type="compositionally biased region" description="Basic and acidic residues" evidence="10">
    <location>
        <begin position="1082"/>
        <end position="1091"/>
    </location>
</feature>
<dbReference type="InterPro" id="IPR027417">
    <property type="entry name" value="P-loop_NTPase"/>
</dbReference>
<dbReference type="Gene3D" id="1.20.58.530">
    <property type="match status" value="1"/>
</dbReference>
<feature type="compositionally biased region" description="Polar residues" evidence="10">
    <location>
        <begin position="1342"/>
        <end position="1359"/>
    </location>
</feature>
<dbReference type="GO" id="GO:0048731">
    <property type="term" value="P:system development"/>
    <property type="evidence" value="ECO:0007669"/>
    <property type="project" value="UniProtKB-ARBA"/>
</dbReference>
<dbReference type="Pfam" id="PF24123">
    <property type="entry name" value="Myosin_VII_N"/>
    <property type="match status" value="1"/>
</dbReference>
<dbReference type="PROSITE" id="PS50096">
    <property type="entry name" value="IQ"/>
    <property type="match status" value="3"/>
</dbReference>
<dbReference type="Gene3D" id="6.20.240.20">
    <property type="match status" value="1"/>
</dbReference>
<dbReference type="Gene3D" id="1.10.10.820">
    <property type="match status" value="1"/>
</dbReference>
<evidence type="ECO:0000256" key="4">
    <source>
        <dbReference type="ARBA" id="ARBA00022741"/>
    </source>
</evidence>
<feature type="compositionally biased region" description="Basic and acidic residues" evidence="10">
    <location>
        <begin position="1285"/>
        <end position="1300"/>
    </location>
</feature>
<keyword evidence="4 9" id="KW-0547">Nucleotide-binding</keyword>
<dbReference type="InterPro" id="IPR011993">
    <property type="entry name" value="PH-like_dom_sf"/>
</dbReference>
<dbReference type="Pfam" id="PF00373">
    <property type="entry name" value="FERM_M"/>
    <property type="match status" value="2"/>
</dbReference>
<dbReference type="Pfam" id="PF21989">
    <property type="entry name" value="RA_2"/>
    <property type="match status" value="2"/>
</dbReference>
<dbReference type="CDD" id="cd14473">
    <property type="entry name" value="FERM_B-lobe"/>
    <property type="match status" value="2"/>
</dbReference>
<evidence type="ECO:0000259" key="12">
    <source>
        <dbReference type="PROSITE" id="PS51016"/>
    </source>
</evidence>
<dbReference type="CDD" id="cd23767">
    <property type="entry name" value="IQCD"/>
    <property type="match status" value="1"/>
</dbReference>
<dbReference type="SUPFAM" id="SSF50729">
    <property type="entry name" value="PH domain-like"/>
    <property type="match status" value="1"/>
</dbReference>
<protein>
    <submittedName>
        <fullName evidence="14">Myosin-VIIa</fullName>
    </submittedName>
</protein>
<accession>A0A6G1S4N5</accession>
<feature type="compositionally biased region" description="Basic and acidic residues" evidence="10">
    <location>
        <begin position="985"/>
        <end position="1001"/>
    </location>
</feature>
<dbReference type="GO" id="GO:0009887">
    <property type="term" value="P:animal organ morphogenesis"/>
    <property type="evidence" value="ECO:0007669"/>
    <property type="project" value="UniProtKB-ARBA"/>
</dbReference>
<dbReference type="Pfam" id="PF00784">
    <property type="entry name" value="MyTH4"/>
    <property type="match status" value="2"/>
</dbReference>
<dbReference type="PANTHER" id="PTHR46049:SF10">
    <property type="entry name" value="MYOSIN VIIA"/>
    <property type="match status" value="1"/>
</dbReference>
<dbReference type="Gene3D" id="3.10.20.90">
    <property type="entry name" value="Phosphatidylinositol 3-kinase Catalytic Subunit, Chain A, domain 1"/>
    <property type="match status" value="2"/>
</dbReference>
<feature type="compositionally biased region" description="Polar residues" evidence="10">
    <location>
        <begin position="1249"/>
        <end position="1264"/>
    </location>
</feature>
<feature type="compositionally biased region" description="Basic residues" evidence="10">
    <location>
        <begin position="452"/>
        <end position="465"/>
    </location>
</feature>
<dbReference type="InterPro" id="IPR035963">
    <property type="entry name" value="FERM_2"/>
</dbReference>
<feature type="region of interest" description="Disordered" evidence="10">
    <location>
        <begin position="441"/>
        <end position="472"/>
    </location>
</feature>
<dbReference type="InterPro" id="IPR014352">
    <property type="entry name" value="FERM/acyl-CoA-bd_prot_sf"/>
</dbReference>
<dbReference type="InterPro" id="IPR019748">
    <property type="entry name" value="FERM_central"/>
</dbReference>
<keyword evidence="5 9" id="KW-0067">ATP-binding</keyword>
<dbReference type="PROSITE" id="PS51456">
    <property type="entry name" value="MYOSIN_MOTOR"/>
    <property type="match status" value="1"/>
</dbReference>
<evidence type="ECO:0000313" key="14">
    <source>
        <dbReference type="EMBL" id="MDE44900.1"/>
    </source>
</evidence>
<dbReference type="GO" id="GO:0005524">
    <property type="term" value="F:ATP binding"/>
    <property type="evidence" value="ECO:0007669"/>
    <property type="project" value="UniProtKB-UniRule"/>
</dbReference>
<dbReference type="SUPFAM" id="SSF54236">
    <property type="entry name" value="Ubiquitin-like"/>
    <property type="match status" value="2"/>
</dbReference>
<dbReference type="SUPFAM" id="SSF47031">
    <property type="entry name" value="Second domain of FERM"/>
    <property type="match status" value="2"/>
</dbReference>
<dbReference type="PROSITE" id="PS50057">
    <property type="entry name" value="FERM_3"/>
    <property type="match status" value="2"/>
</dbReference>
<dbReference type="Gene3D" id="1.20.80.10">
    <property type="match status" value="2"/>
</dbReference>
<dbReference type="Gene3D" id="2.30.29.30">
    <property type="entry name" value="Pleckstrin-homology domain (PH domain)/Phosphotyrosine-binding domain (PTB)"/>
    <property type="match status" value="2"/>
</dbReference>
<dbReference type="Pfam" id="PF00063">
    <property type="entry name" value="Myosin_head"/>
    <property type="match status" value="3"/>
</dbReference>
<feature type="compositionally biased region" description="Polar residues" evidence="10">
    <location>
        <begin position="1196"/>
        <end position="1217"/>
    </location>
</feature>
<feature type="compositionally biased region" description="Low complexity" evidence="10">
    <location>
        <begin position="1265"/>
        <end position="1274"/>
    </location>
</feature>
<keyword evidence="8 9" id="KW-0009">Actin-binding</keyword>
<dbReference type="InterPro" id="IPR057130">
    <property type="entry name" value="Myosin_VII_N"/>
</dbReference>
<evidence type="ECO:0000256" key="6">
    <source>
        <dbReference type="ARBA" id="ARBA00023123"/>
    </source>
</evidence>
<dbReference type="GO" id="GO:0005737">
    <property type="term" value="C:cytoplasm"/>
    <property type="evidence" value="ECO:0007669"/>
    <property type="project" value="UniProtKB-SubCell"/>
</dbReference>
<dbReference type="PROSITE" id="PS51016">
    <property type="entry name" value="MYTH4"/>
    <property type="match status" value="2"/>
</dbReference>
<dbReference type="SUPFAM" id="SSF52540">
    <property type="entry name" value="P-loop containing nucleoside triphosphate hydrolases"/>
    <property type="match status" value="1"/>
</dbReference>
<dbReference type="CDD" id="cd01381">
    <property type="entry name" value="MYSc_Myo7"/>
    <property type="match status" value="1"/>
</dbReference>
<keyword evidence="6 9" id="KW-0518">Myosin</keyword>
<feature type="compositionally biased region" description="Polar residues" evidence="10">
    <location>
        <begin position="441"/>
        <end position="450"/>
    </location>
</feature>
<dbReference type="SMART" id="SM00139">
    <property type="entry name" value="MyTH4"/>
    <property type="match status" value="2"/>
</dbReference>
<evidence type="ECO:0000256" key="10">
    <source>
        <dbReference type="SAM" id="MobiDB-lite"/>
    </source>
</evidence>
<feature type="compositionally biased region" description="Polar residues" evidence="10">
    <location>
        <begin position="1412"/>
        <end position="1430"/>
    </location>
</feature>
<comment type="subcellular location">
    <subcellularLocation>
        <location evidence="1">Cytoplasm</location>
    </subcellularLocation>
</comment>
<feature type="compositionally biased region" description="Polar residues" evidence="10">
    <location>
        <begin position="739"/>
        <end position="751"/>
    </location>
</feature>
<dbReference type="InterPro" id="IPR038185">
    <property type="entry name" value="MyTH4_dom_sf"/>
</dbReference>
<evidence type="ECO:0000256" key="2">
    <source>
        <dbReference type="ARBA" id="ARBA00008314"/>
    </source>
</evidence>
<evidence type="ECO:0000256" key="5">
    <source>
        <dbReference type="ARBA" id="ARBA00022840"/>
    </source>
</evidence>
<evidence type="ECO:0000256" key="7">
    <source>
        <dbReference type="ARBA" id="ARBA00023175"/>
    </source>
</evidence>
<proteinExistence type="inferred from homology"/>
<feature type="domain" description="FERM" evidence="11">
    <location>
        <begin position="2462"/>
        <end position="2821"/>
    </location>
</feature>
<dbReference type="InterPro" id="IPR029071">
    <property type="entry name" value="Ubiquitin-like_domsf"/>
</dbReference>
<feature type="region of interest" description="Disordered" evidence="10">
    <location>
        <begin position="1177"/>
        <end position="1217"/>
    </location>
</feature>
<feature type="domain" description="Myosin motor" evidence="13">
    <location>
        <begin position="63"/>
        <end position="892"/>
    </location>
</feature>
<feature type="region of interest" description="Actin-binding" evidence="9">
    <location>
        <begin position="762"/>
        <end position="784"/>
    </location>
</feature>
<dbReference type="Gene3D" id="1.25.40.530">
    <property type="entry name" value="MyTH4 domain"/>
    <property type="match status" value="2"/>
</dbReference>
<feature type="compositionally biased region" description="Basic and acidic residues" evidence="10">
    <location>
        <begin position="1186"/>
        <end position="1195"/>
    </location>
</feature>
<feature type="region of interest" description="Disordered" evidence="10">
    <location>
        <begin position="723"/>
        <end position="752"/>
    </location>
</feature>
<dbReference type="InterPro" id="IPR000857">
    <property type="entry name" value="MyTH4_dom"/>
</dbReference>
<dbReference type="InterPro" id="IPR000048">
    <property type="entry name" value="IQ_motif_EF-hand-BS"/>
</dbReference>
<dbReference type="GO" id="GO:0003774">
    <property type="term" value="F:cytoskeletal motor activity"/>
    <property type="evidence" value="ECO:0007669"/>
    <property type="project" value="UniProtKB-UniRule"/>
</dbReference>
<dbReference type="InterPro" id="IPR051724">
    <property type="entry name" value="Actin_motor_Myosin"/>
</dbReference>
<dbReference type="SMART" id="SM00242">
    <property type="entry name" value="MYSc"/>
    <property type="match status" value="1"/>
</dbReference>
<dbReference type="PANTHER" id="PTHR46049">
    <property type="entry name" value="AGAP003327-PA"/>
    <property type="match status" value="1"/>
</dbReference>
<dbReference type="PRINTS" id="PR00193">
    <property type="entry name" value="MYOSINHEAVY"/>
</dbReference>
<feature type="binding site" evidence="9">
    <location>
        <begin position="156"/>
        <end position="163"/>
    </location>
    <ligand>
        <name>ATP</name>
        <dbReference type="ChEBI" id="CHEBI:30616"/>
    </ligand>
</feature>
<dbReference type="InterPro" id="IPR036961">
    <property type="entry name" value="Kinesin_motor_dom_sf"/>
</dbReference>
<feature type="region of interest" description="Disordered" evidence="10">
    <location>
        <begin position="1249"/>
        <end position="1460"/>
    </location>
</feature>
<dbReference type="GO" id="GO:0003779">
    <property type="term" value="F:actin binding"/>
    <property type="evidence" value="ECO:0007669"/>
    <property type="project" value="UniProtKB-KW"/>
</dbReference>
<dbReference type="Gene3D" id="1.20.120.720">
    <property type="entry name" value="Myosin VI head, motor domain, U50 subdomain"/>
    <property type="match status" value="1"/>
</dbReference>
<sequence>MVIVTKGDFIWLEQDSQRQFDVAIGARVISSDGRQIRVLTDEGKELNLAPGRRIRSMHPSSVQGVEDMISLGDLHEAGILRNLLIRYKDNLIYTYTGSILVAVNPYQILPIYTSEQIKLYKDKKIGELPPHIFAIGDNAYTNMLRYGQDQCVVISGWSGSGKTESTKLILQYLAAISGQHSWIEQQILEANPILEAFGNAKTIRNDNSSRFGKYIDIHFSRQGVIEGAKIDQYLLEKSRIVCQADGERNYHIFYCMLAGLTKDERSKLSLAEAAKYFYLMQGNCITCDGRDDAAEFAEIRSAMKVLMFSDAEIWELLVILAALLHLGNIRYKSKVINNLDATELTAPSQQSANLAAKFLNVDQAHLIEALTTRTIFAHGDTVVSTMNAQQSIDVRDAFVKGIYGKMFVWIVNKINSAIYKPAPKPTSSLPATGGGGAITNLNGNNNTYSSPAHHHTHHHHHHHHNSQQQNAGRRTSIGVLDIFGFENFDQNSFEQLCINYANEKLHKFFNQHMFAMEQELYQREGIQFCDINFTDNTPCLELLERPPNCILRLLSEECRMPKGSDETFIEKLHNEFALVNQNPYYLKGSDRRNWSSEFSVRHFAGIVTYNVNGFLKKNKDSQQRQLIDMIETSTNPLLQDIVSSESSIAQEQQQQQQPVISSSSLATRRCSTDLVTPTQSVLRTATSKLANQKSFCVARSSMDGPQQQQPGIGLRRESSFNFDSLRHSSGQSSSVTSSQNIGGLTNSTKSRPTVADSFRHQLSSLVELLSNVNPWYVRCIKPNLEKSATDYDDRQVLMQLRYLGMSDLIRIRREGYPIHFTKHQFVCRYRCLMMKHQRLTSSSPIKLDPSSLDTYCHRMMAHFRLDESEWRIGKTMVLLRLNSYQPLEEQRNQLFSDMATAIQSCWRCYVKRRSYLAKKSAAQRIQETFRAYRGRLQYLRKKRATLTIQAYCRGMFAREIASALREIKRAEREEAARLAREREAREREAREEEQAKAEAGETRSIVDQQTQIVITEAQESNDDYGTSGNQLESSTHNQSATTDGNDRAGSPASNVSPAVSTSPASWIGGSNTDGSNNNNNETHQKQINARDKREMEELVKVLERHGVTLDKVNQDTDFEKLYDVLGNQLSINCDAQSISPSYNDDDRCSYMTTTGTNCDGDSVSCSGQSQISSTVTDDLMPHHHHQTDNDQEAKASENSTSVTASERQSGSSSRDITVNQNHQDAMMVNSNDPKYHSNSIESIASIVSSTSMQSNHHQPATTAPQNHHQAAPNALAPPPQPSSNHHHDGSNGDQKEDSKSVDQQPTQQLRTSTFTGTPLVVGGSKMVTNGRPLARIEEEPNSIASSPAKTPSKPQSRPQSLFPPNEADENDSTTTTTTPGGQQTNEIKRRRVERRILQVQQEQVPLPPVNPTTAGIPTKQSLDTSASFNKTGAGPGKEAENNNLNTTSKDQDHPSDNDIDAIYGAQKNNILELAEQTFNNHPKDSSNINSMMRTLTRRRRRQQLDSSNNNNASDYLTKSEMLSYNSTFSIPTSHIRMHDPHSAQISCSIFKNLCKYMSGESAKNDTEIRIIQSIVRNGIERSELRDEIYVQIIRQLTNNPHNEYCLRLWTILGLVSAAFPPSKSFSKHLVAYLRSKPRKDPSITCYAQFCLDNLQAPRLSIRKLPPSLLEIQACKSLTTLNCKVHLLDGRCETLSVHPCDTVIDALTKLAHKIQLQSIEGWALYESYTPGASKYPHPAYEQRGDFERTLRAHSYMADLIASWQDGLQKSSSVTLKLAQKRISEGNFKLTLKKRIFLGIRNSIRNDPVEIGLLYAQAVHNVVKKDCFFVDENLALSLAGLQAQVRLGNAVDIMKQDNSSHSNHNGSSTKRSSSSNKPGKAQALKSPAQVYDYENYICLRLRNQATHHSKKDWCNMIYQAHKQLHDVNEVFCKIRYLSMVIHHCPLYGTATFDVTYKGYQALDQNLMLGINSEGLVLIRTSDKALLGSYRYANICPERGITVYLDENIIQINVKDRQDSSSSPSKCLSFETNENEEIATLMGSYSPGLPIFLRGQASLNRSAVMEPSFDQSSVSKRRTRLKMTLEDRMRTHQEVQNARKAIIRGGKLRKPNKDLDTNTGLFKHTLRRLSSTRVSGEKPATRFESIYGTIGRIGGQSKSNGGGDIPHTTSDYNLYGSSGAGGISRQATTTIESDEIEHQQQHATEIAGATASTEPVDELTKAYPHSYWAYTRFPLRSSLLTIYDSDLEEAAVNNFIGILTYSGLITPPSPLASHADNGLGMSTLDSSSIDSGIASQQSLTNAYGTTTNNTPNTTATKVSNGGSPSSVSSNDIYDVCPRKMDEPELIRIAQGILDKCLKKGADILRNELFLQLIKQTTDHPDPNSEINRRHWQLLALACSVTYPSDNKILAYLYAHLRRCSMDEVTDEGRYAQFTLKSLQGSLDTKGRRCAPSELEILSTINCRRVYARVYFLDGQFQAVEFDPCATIAEVVDQIKQKIGLKPECTGYALVQPLDDDCEQVLQPEDKVGDALADWESWHEAKLEKNANGRRLNQQQAAPQSNNNTNTTINTINTINKASIASINANTKTRTHRFIFKKYLFLDNLNDLNDPVERELIYHQTVASIKEDKFPVLEPEATILCALKAQIEIGDYNKLASLPKEHIRVVYKQVIMSIMPPHAYNNLPVPAIAQQHQAFRELNCVDAKKYFFNLIHTFGRADFVNRPGFILLHRAHVYDATQTFATAWPSEIWIVINQSGLHMLVARSKTILASCEYRQIVDYNASNNYLMIILLTNTSNRIKYTFYTKQAQQISQQMKDYIVINSSGGNRRRKSVEFNLR</sequence>
<feature type="region of interest" description="Disordered" evidence="10">
    <location>
        <begin position="2299"/>
        <end position="2326"/>
    </location>
</feature>
<dbReference type="FunFam" id="1.10.10.820:FF:000001">
    <property type="entry name" value="Myosin heavy chain"/>
    <property type="match status" value="1"/>
</dbReference>
<dbReference type="InterPro" id="IPR000299">
    <property type="entry name" value="FERM_domain"/>
</dbReference>
<feature type="compositionally biased region" description="Low complexity" evidence="10">
    <location>
        <begin position="1857"/>
        <end position="1874"/>
    </location>
</feature>
<dbReference type="InterPro" id="IPR002404">
    <property type="entry name" value="IRS_PTB"/>
</dbReference>
<dbReference type="GO" id="GO:0016459">
    <property type="term" value="C:myosin complex"/>
    <property type="evidence" value="ECO:0007669"/>
    <property type="project" value="UniProtKB-KW"/>
</dbReference>
<evidence type="ECO:0000256" key="1">
    <source>
        <dbReference type="ARBA" id="ARBA00004496"/>
    </source>
</evidence>
<name>A0A6G1S4N5_9ACAR</name>
<dbReference type="Gene3D" id="1.20.5.190">
    <property type="match status" value="1"/>
</dbReference>
<dbReference type="GO" id="GO:0071944">
    <property type="term" value="C:cell periphery"/>
    <property type="evidence" value="ECO:0007669"/>
    <property type="project" value="UniProtKB-ARBA"/>
</dbReference>
<feature type="region of interest" description="Disordered" evidence="10">
    <location>
        <begin position="985"/>
        <end position="1091"/>
    </location>
</feature>
<dbReference type="InterPro" id="IPR001609">
    <property type="entry name" value="Myosin_head_motor_dom-like"/>
</dbReference>
<feature type="domain" description="FERM" evidence="11">
    <location>
        <begin position="1680"/>
        <end position="2054"/>
    </location>
</feature>
<gene>
    <name evidence="14" type="primary">ck_1</name>
    <name evidence="14" type="ORF">g.11663</name>
</gene>
<feature type="compositionally biased region" description="Polar residues" evidence="10">
    <location>
        <begin position="1301"/>
        <end position="1316"/>
    </location>
</feature>
<dbReference type="EMBL" id="GGYP01000129">
    <property type="protein sequence ID" value="MDE44900.1"/>
    <property type="molecule type" value="Transcribed_RNA"/>
</dbReference>
<evidence type="ECO:0000256" key="3">
    <source>
        <dbReference type="ARBA" id="ARBA00022490"/>
    </source>
</evidence>
<feature type="compositionally biased region" description="Polar residues" evidence="10">
    <location>
        <begin position="1023"/>
        <end position="1043"/>
    </location>
</feature>
<organism evidence="14">
    <name type="scientific">Aceria tosichella</name>
    <name type="common">wheat curl mite</name>
    <dbReference type="NCBI Taxonomy" id="561515"/>
    <lineage>
        <taxon>Eukaryota</taxon>
        <taxon>Metazoa</taxon>
        <taxon>Ecdysozoa</taxon>
        <taxon>Arthropoda</taxon>
        <taxon>Chelicerata</taxon>
        <taxon>Arachnida</taxon>
        <taxon>Acari</taxon>
        <taxon>Acariformes</taxon>
        <taxon>Trombidiformes</taxon>
        <taxon>Prostigmata</taxon>
        <taxon>Eupodina</taxon>
        <taxon>Eriophyoidea</taxon>
        <taxon>Eriophyidae</taxon>
        <taxon>Eriophyinae</taxon>
        <taxon>Aceriini</taxon>
        <taxon>Aceria</taxon>
    </lineage>
</organism>
<dbReference type="SMART" id="SM00015">
    <property type="entry name" value="IQ"/>
    <property type="match status" value="3"/>
</dbReference>
<dbReference type="CDD" id="cd17208">
    <property type="entry name" value="FERM_F1_DdMyo7_like"/>
    <property type="match status" value="1"/>
</dbReference>
<evidence type="ECO:0000259" key="13">
    <source>
        <dbReference type="PROSITE" id="PS51456"/>
    </source>
</evidence>
<feature type="domain" description="MyTH4" evidence="12">
    <location>
        <begin position="2227"/>
        <end position="2457"/>
    </location>
</feature>
<evidence type="ECO:0000256" key="9">
    <source>
        <dbReference type="PROSITE-ProRule" id="PRU00782"/>
    </source>
</evidence>
<dbReference type="Pfam" id="PF02174">
    <property type="entry name" value="IRS"/>
    <property type="match status" value="1"/>
</dbReference>
<dbReference type="SMART" id="SM00295">
    <property type="entry name" value="B41"/>
    <property type="match status" value="2"/>
</dbReference>
<evidence type="ECO:0000256" key="8">
    <source>
        <dbReference type="ARBA" id="ARBA00023203"/>
    </source>
</evidence>
<dbReference type="InterPro" id="IPR036106">
    <property type="entry name" value="MYSc_Myo7"/>
</dbReference>
<dbReference type="Gene3D" id="3.40.850.10">
    <property type="entry name" value="Kinesin motor domain"/>
    <property type="match status" value="2"/>
</dbReference>
<keyword evidence="7 9" id="KW-0505">Motor protein</keyword>
<evidence type="ECO:0000259" key="11">
    <source>
        <dbReference type="PROSITE" id="PS50057"/>
    </source>
</evidence>
<comment type="similarity">
    <text evidence="2 9">Belongs to the TRAFAC class myosin-kinesin ATPase superfamily. Myosin family.</text>
</comment>
<feature type="domain" description="MyTH4" evidence="12">
    <location>
        <begin position="1525"/>
        <end position="1675"/>
    </location>
</feature>
<dbReference type="InterPro" id="IPR019749">
    <property type="entry name" value="Band_41_domain"/>
</dbReference>